<dbReference type="AlphaFoldDB" id="A0A392M2J4"/>
<proteinExistence type="predicted"/>
<organism evidence="1 2">
    <name type="scientific">Trifolium medium</name>
    <dbReference type="NCBI Taxonomy" id="97028"/>
    <lineage>
        <taxon>Eukaryota</taxon>
        <taxon>Viridiplantae</taxon>
        <taxon>Streptophyta</taxon>
        <taxon>Embryophyta</taxon>
        <taxon>Tracheophyta</taxon>
        <taxon>Spermatophyta</taxon>
        <taxon>Magnoliopsida</taxon>
        <taxon>eudicotyledons</taxon>
        <taxon>Gunneridae</taxon>
        <taxon>Pentapetalae</taxon>
        <taxon>rosids</taxon>
        <taxon>fabids</taxon>
        <taxon>Fabales</taxon>
        <taxon>Fabaceae</taxon>
        <taxon>Papilionoideae</taxon>
        <taxon>50 kb inversion clade</taxon>
        <taxon>NPAAA clade</taxon>
        <taxon>Hologalegina</taxon>
        <taxon>IRL clade</taxon>
        <taxon>Trifolieae</taxon>
        <taxon>Trifolium</taxon>
    </lineage>
</organism>
<feature type="non-terminal residue" evidence="1">
    <location>
        <position position="48"/>
    </location>
</feature>
<reference evidence="1 2" key="1">
    <citation type="journal article" date="2018" name="Front. Plant Sci.">
        <title>Red Clover (Trifolium pratense) and Zigzag Clover (T. medium) - A Picture of Genomic Similarities and Differences.</title>
        <authorList>
            <person name="Dluhosova J."/>
            <person name="Istvanek J."/>
            <person name="Nedelnik J."/>
            <person name="Repkova J."/>
        </authorList>
    </citation>
    <scope>NUCLEOTIDE SEQUENCE [LARGE SCALE GENOMIC DNA]</scope>
    <source>
        <strain evidence="2">cv. 10/8</strain>
        <tissue evidence="1">Leaf</tissue>
    </source>
</reference>
<dbReference type="EMBL" id="LXQA010002312">
    <property type="protein sequence ID" value="MCH81449.1"/>
    <property type="molecule type" value="Genomic_DNA"/>
</dbReference>
<sequence>MYLGKNGDIRAAPYPVAPPADLRALSFSLEGREKSLFASPSTSSIKFK</sequence>
<evidence type="ECO:0000313" key="1">
    <source>
        <dbReference type="EMBL" id="MCH81449.1"/>
    </source>
</evidence>
<dbReference type="Proteomes" id="UP000265520">
    <property type="component" value="Unassembled WGS sequence"/>
</dbReference>
<name>A0A392M2J4_9FABA</name>
<evidence type="ECO:0000313" key="2">
    <source>
        <dbReference type="Proteomes" id="UP000265520"/>
    </source>
</evidence>
<protein>
    <submittedName>
        <fullName evidence="1">Uncharacterized protein</fullName>
    </submittedName>
</protein>
<gene>
    <name evidence="1" type="ORF">A2U01_0002236</name>
</gene>
<keyword evidence="2" id="KW-1185">Reference proteome</keyword>
<comment type="caution">
    <text evidence="1">The sequence shown here is derived from an EMBL/GenBank/DDBJ whole genome shotgun (WGS) entry which is preliminary data.</text>
</comment>
<accession>A0A392M2J4</accession>